<feature type="active site" evidence="1">
    <location>
        <position position="91"/>
    </location>
</feature>
<name>A0A4S4B0R0_9RHOO</name>
<feature type="binding site" evidence="2">
    <location>
        <begin position="95"/>
        <end position="102"/>
    </location>
    <ligand>
        <name>ATP</name>
        <dbReference type="ChEBI" id="CHEBI:30616"/>
    </ligand>
</feature>
<dbReference type="Gene3D" id="1.10.3290.10">
    <property type="entry name" value="Fido-like domain"/>
    <property type="match status" value="1"/>
</dbReference>
<dbReference type="EMBL" id="SSOD01000001">
    <property type="protein sequence ID" value="THF65224.1"/>
    <property type="molecule type" value="Genomic_DNA"/>
</dbReference>
<dbReference type="AlphaFoldDB" id="A0A4S4B0R0"/>
<evidence type="ECO:0000256" key="1">
    <source>
        <dbReference type="PIRSR" id="PIRSR640198-1"/>
    </source>
</evidence>
<protein>
    <recommendedName>
        <fullName evidence="3">Fido domain-containing protein</fullName>
    </recommendedName>
</protein>
<dbReference type="PROSITE" id="PS51459">
    <property type="entry name" value="FIDO"/>
    <property type="match status" value="1"/>
</dbReference>
<sequence length="152" mass="16389">MPSLPPWSSRRTGCATSIAALPATCSPIGPGVSARPPCKSALIPHRPPTTCPCACGTSASTLKSGCGMSITPNPSRNYSFAWADWRFQWIHPFKDFNGRVGRILLVALAFRLGLPPMDPAGNARKRQKYFEALRTADAGDLRPLAAIWLGRL</sequence>
<accession>A0A4S4B0R0</accession>
<dbReference type="GO" id="GO:0005524">
    <property type="term" value="F:ATP binding"/>
    <property type="evidence" value="ECO:0007669"/>
    <property type="project" value="UniProtKB-KW"/>
</dbReference>
<dbReference type="Proteomes" id="UP000307956">
    <property type="component" value="Unassembled WGS sequence"/>
</dbReference>
<feature type="domain" description="Fido" evidence="3">
    <location>
        <begin position="1"/>
        <end position="151"/>
    </location>
</feature>
<keyword evidence="2" id="KW-0067">ATP-binding</keyword>
<dbReference type="PANTHER" id="PTHR13504">
    <property type="entry name" value="FIDO DOMAIN-CONTAINING PROTEIN DDB_G0283145"/>
    <property type="match status" value="1"/>
</dbReference>
<dbReference type="InterPro" id="IPR040198">
    <property type="entry name" value="Fido_containing"/>
</dbReference>
<dbReference type="SUPFAM" id="SSF140931">
    <property type="entry name" value="Fic-like"/>
    <property type="match status" value="1"/>
</dbReference>
<dbReference type="InterPro" id="IPR036597">
    <property type="entry name" value="Fido-like_dom_sf"/>
</dbReference>
<comment type="caution">
    <text evidence="4">The sequence shown here is derived from an EMBL/GenBank/DDBJ whole genome shotgun (WGS) entry which is preliminary data.</text>
</comment>
<evidence type="ECO:0000256" key="2">
    <source>
        <dbReference type="PIRSR" id="PIRSR640198-2"/>
    </source>
</evidence>
<gene>
    <name evidence="4" type="ORF">E6O51_01080</name>
</gene>
<reference evidence="4 5" key="1">
    <citation type="submission" date="2019-04" db="EMBL/GenBank/DDBJ databases">
        <title>Azoarcus rhizosphaerae sp. nov. isolated from rhizosphere of Ficus religiosa.</title>
        <authorList>
            <person name="Lin S.-Y."/>
            <person name="Hameed A."/>
            <person name="Hsu Y.-H."/>
            <person name="Young C.-C."/>
        </authorList>
    </citation>
    <scope>NUCLEOTIDE SEQUENCE [LARGE SCALE GENOMIC DNA]</scope>
    <source>
        <strain evidence="4 5">CC-YHH848</strain>
    </source>
</reference>
<evidence type="ECO:0000313" key="4">
    <source>
        <dbReference type="EMBL" id="THF65224.1"/>
    </source>
</evidence>
<organism evidence="4 5">
    <name type="scientific">Pseudothauera rhizosphaerae</name>
    <dbReference type="NCBI Taxonomy" id="2565932"/>
    <lineage>
        <taxon>Bacteria</taxon>
        <taxon>Pseudomonadati</taxon>
        <taxon>Pseudomonadota</taxon>
        <taxon>Betaproteobacteria</taxon>
        <taxon>Rhodocyclales</taxon>
        <taxon>Zoogloeaceae</taxon>
        <taxon>Pseudothauera</taxon>
    </lineage>
</organism>
<dbReference type="InterPro" id="IPR003812">
    <property type="entry name" value="Fido"/>
</dbReference>
<keyword evidence="5" id="KW-1185">Reference proteome</keyword>
<dbReference type="OrthoDB" id="9813719at2"/>
<dbReference type="PANTHER" id="PTHR13504:SF38">
    <property type="entry name" value="FIDO DOMAIN-CONTAINING PROTEIN"/>
    <property type="match status" value="1"/>
</dbReference>
<proteinExistence type="predicted"/>
<evidence type="ECO:0000313" key="5">
    <source>
        <dbReference type="Proteomes" id="UP000307956"/>
    </source>
</evidence>
<keyword evidence="2" id="KW-0547">Nucleotide-binding</keyword>
<evidence type="ECO:0000259" key="3">
    <source>
        <dbReference type="PROSITE" id="PS51459"/>
    </source>
</evidence>